<dbReference type="EMBL" id="LVYI01000003">
    <property type="protein sequence ID" value="OAP62317.1"/>
    <property type="molecule type" value="Genomic_DNA"/>
</dbReference>
<protein>
    <submittedName>
        <fullName evidence="4">Uncharacterized protein</fullName>
    </submittedName>
</protein>
<dbReference type="RefSeq" id="XP_018695684.1">
    <property type="nucleotide sequence ID" value="XM_018836034.1"/>
</dbReference>
<evidence type="ECO:0000313" key="4">
    <source>
        <dbReference type="EMBL" id="OAP62317.1"/>
    </source>
</evidence>
<dbReference type="Pfam" id="PF03060">
    <property type="entry name" value="NMO"/>
    <property type="match status" value="1"/>
</dbReference>
<keyword evidence="1" id="KW-0285">Flavoprotein</keyword>
<keyword evidence="5" id="KW-1185">Reference proteome</keyword>
<keyword evidence="3" id="KW-0560">Oxidoreductase</keyword>
<gene>
    <name evidence="4" type="ORF">AYL99_04520</name>
</gene>
<reference evidence="4 5" key="1">
    <citation type="submission" date="2016-04" db="EMBL/GenBank/DDBJ databases">
        <title>Draft genome of Fonsecaea erecta CBS 125763.</title>
        <authorList>
            <person name="Weiss V.A."/>
            <person name="Vicente V.A."/>
            <person name="Raittz R.T."/>
            <person name="Moreno L.F."/>
            <person name="De Souza E.M."/>
            <person name="Pedrosa F.O."/>
            <person name="Steffens M.B."/>
            <person name="Faoro H."/>
            <person name="Tadra-Sfeir M.Z."/>
            <person name="Najafzadeh M.J."/>
            <person name="Felipe M.S."/>
            <person name="Teixeira M."/>
            <person name="Sun J."/>
            <person name="Xi L."/>
            <person name="Gomes R."/>
            <person name="De Azevedo C.M."/>
            <person name="Salgado C.G."/>
            <person name="Da Silva M.B."/>
            <person name="Nascimento M.F."/>
            <person name="Queiroz-Telles F."/>
            <person name="Attili D.S."/>
            <person name="Gorbushina A."/>
        </authorList>
    </citation>
    <scope>NUCLEOTIDE SEQUENCE [LARGE SCALE GENOMIC DNA]</scope>
    <source>
        <strain evidence="4 5">CBS 125763</strain>
    </source>
</reference>
<dbReference type="GeneID" id="30008689"/>
<keyword evidence="2" id="KW-0288">FMN</keyword>
<evidence type="ECO:0000256" key="2">
    <source>
        <dbReference type="ARBA" id="ARBA00022643"/>
    </source>
</evidence>
<dbReference type="AlphaFoldDB" id="A0A178ZRA7"/>
<dbReference type="CDD" id="cd04730">
    <property type="entry name" value="NPD_like"/>
    <property type="match status" value="1"/>
</dbReference>
<dbReference type="STRING" id="1367422.A0A178ZRA7"/>
<dbReference type="OrthoDB" id="2349068at2759"/>
<dbReference type="Gene3D" id="3.20.20.70">
    <property type="entry name" value="Aldolase class I"/>
    <property type="match status" value="1"/>
</dbReference>
<evidence type="ECO:0000313" key="5">
    <source>
        <dbReference type="Proteomes" id="UP000078343"/>
    </source>
</evidence>
<dbReference type="GO" id="GO:0018580">
    <property type="term" value="F:nitronate monooxygenase activity"/>
    <property type="evidence" value="ECO:0007669"/>
    <property type="project" value="InterPro"/>
</dbReference>
<name>A0A178ZRA7_9EURO</name>
<comment type="caution">
    <text evidence="4">The sequence shown here is derived from an EMBL/GenBank/DDBJ whole genome shotgun (WGS) entry which is preliminary data.</text>
</comment>
<dbReference type="InterPro" id="IPR004136">
    <property type="entry name" value="NMO"/>
</dbReference>
<accession>A0A178ZRA7</accession>
<dbReference type="PANTHER" id="PTHR32332:SF34">
    <property type="entry name" value="2-NITROPROPANE DIOXYGENASE FAMILY, PUTATIVE-RELATED"/>
    <property type="match status" value="1"/>
</dbReference>
<evidence type="ECO:0000256" key="1">
    <source>
        <dbReference type="ARBA" id="ARBA00022630"/>
    </source>
</evidence>
<sequence length="354" mass="37209">MTANALHNDYPWTSPDLPLVVAAPMMKITMGRLAVSVSANGGMGFLAGGFDLSSLLQNLSEAAEYAKSTNVPLHNGVLPIGVGVQNWGASLPLLIQALEKHPVAAVWLFAPTHLCDLLDWAKAIRQLTDERTKIWVQIGTVAEAIEVAKTTKPDVLIVQGSDSGGHGLAQRASLLTLVPEVRDTLAGEGIDIPVLAAGGIMDGRGAAAALALGADGVCLGTRFLASEEAVIAKGYQDEVLRVTDGGTSTVSTTIYDVVRGIHGWPQTYTARGVVNRTYLDAVHGGMGDEENVQLYGEAVKMGDAGWGPEGRMTTYAGTGIGLVREIMSAGHIVRSVQQEAVQVLQRSAAKYGKM</sequence>
<organism evidence="4 5">
    <name type="scientific">Fonsecaea erecta</name>
    <dbReference type="NCBI Taxonomy" id="1367422"/>
    <lineage>
        <taxon>Eukaryota</taxon>
        <taxon>Fungi</taxon>
        <taxon>Dikarya</taxon>
        <taxon>Ascomycota</taxon>
        <taxon>Pezizomycotina</taxon>
        <taxon>Eurotiomycetes</taxon>
        <taxon>Chaetothyriomycetidae</taxon>
        <taxon>Chaetothyriales</taxon>
        <taxon>Herpotrichiellaceae</taxon>
        <taxon>Fonsecaea</taxon>
    </lineage>
</organism>
<dbReference type="PANTHER" id="PTHR32332">
    <property type="entry name" value="2-NITROPROPANE DIOXYGENASE"/>
    <property type="match status" value="1"/>
</dbReference>
<proteinExistence type="predicted"/>
<dbReference type="Proteomes" id="UP000078343">
    <property type="component" value="Unassembled WGS sequence"/>
</dbReference>
<evidence type="ECO:0000256" key="3">
    <source>
        <dbReference type="ARBA" id="ARBA00023002"/>
    </source>
</evidence>
<dbReference type="SUPFAM" id="SSF51412">
    <property type="entry name" value="Inosine monophosphate dehydrogenase (IMPDH)"/>
    <property type="match status" value="1"/>
</dbReference>
<dbReference type="InterPro" id="IPR013785">
    <property type="entry name" value="Aldolase_TIM"/>
</dbReference>